<evidence type="ECO:0000256" key="1">
    <source>
        <dbReference type="ARBA" id="ARBA00023125"/>
    </source>
</evidence>
<dbReference type="PROSITE" id="PS50937">
    <property type="entry name" value="HTH_MERR_2"/>
    <property type="match status" value="1"/>
</dbReference>
<evidence type="ECO:0000313" key="3">
    <source>
        <dbReference type="EMBL" id="MFD1931203.1"/>
    </source>
</evidence>
<dbReference type="SUPFAM" id="SSF46955">
    <property type="entry name" value="Putative DNA-binding domain"/>
    <property type="match status" value="1"/>
</dbReference>
<dbReference type="Gene3D" id="1.10.1660.10">
    <property type="match status" value="1"/>
</dbReference>
<dbReference type="Proteomes" id="UP001597368">
    <property type="component" value="Unassembled WGS sequence"/>
</dbReference>
<comment type="caution">
    <text evidence="3">The sequence shown here is derived from an EMBL/GenBank/DDBJ whole genome shotgun (WGS) entry which is preliminary data.</text>
</comment>
<organism evidence="3 4">
    <name type="scientific">Nonomuraea mangrovi</name>
    <dbReference type="NCBI Taxonomy" id="2316207"/>
    <lineage>
        <taxon>Bacteria</taxon>
        <taxon>Bacillati</taxon>
        <taxon>Actinomycetota</taxon>
        <taxon>Actinomycetes</taxon>
        <taxon>Streptosporangiales</taxon>
        <taxon>Streptosporangiaceae</taxon>
        <taxon>Nonomuraea</taxon>
    </lineage>
</organism>
<gene>
    <name evidence="3" type="ORF">ACFSKW_06905</name>
</gene>
<dbReference type="InterPro" id="IPR000551">
    <property type="entry name" value="MerR-type_HTH_dom"/>
</dbReference>
<keyword evidence="4" id="KW-1185">Reference proteome</keyword>
<reference evidence="4" key="1">
    <citation type="journal article" date="2019" name="Int. J. Syst. Evol. Microbiol.">
        <title>The Global Catalogue of Microorganisms (GCM) 10K type strain sequencing project: providing services to taxonomists for standard genome sequencing and annotation.</title>
        <authorList>
            <consortium name="The Broad Institute Genomics Platform"/>
            <consortium name="The Broad Institute Genome Sequencing Center for Infectious Disease"/>
            <person name="Wu L."/>
            <person name="Ma J."/>
        </authorList>
    </citation>
    <scope>NUCLEOTIDE SEQUENCE [LARGE SCALE GENOMIC DNA]</scope>
    <source>
        <strain evidence="4">ICMP 6774ER</strain>
    </source>
</reference>
<evidence type="ECO:0000259" key="2">
    <source>
        <dbReference type="PROSITE" id="PS50937"/>
    </source>
</evidence>
<dbReference type="SMART" id="SM00422">
    <property type="entry name" value="HTH_MERR"/>
    <property type="match status" value="1"/>
</dbReference>
<dbReference type="InterPro" id="IPR047057">
    <property type="entry name" value="MerR_fam"/>
</dbReference>
<feature type="domain" description="HTH merR-type" evidence="2">
    <location>
        <begin position="15"/>
        <end position="83"/>
    </location>
</feature>
<keyword evidence="1" id="KW-0238">DNA-binding</keyword>
<protein>
    <submittedName>
        <fullName evidence="3">MerR family transcriptional regulator</fullName>
    </submittedName>
</protein>
<dbReference type="Pfam" id="PF13411">
    <property type="entry name" value="MerR_1"/>
    <property type="match status" value="1"/>
</dbReference>
<dbReference type="PANTHER" id="PTHR30204:SF93">
    <property type="entry name" value="HTH MERR-TYPE DOMAIN-CONTAINING PROTEIN"/>
    <property type="match status" value="1"/>
</dbReference>
<dbReference type="RefSeq" id="WP_379570341.1">
    <property type="nucleotide sequence ID" value="NZ_JBHUFV010000011.1"/>
</dbReference>
<evidence type="ECO:0000313" key="4">
    <source>
        <dbReference type="Proteomes" id="UP001597368"/>
    </source>
</evidence>
<dbReference type="InterPro" id="IPR009061">
    <property type="entry name" value="DNA-bd_dom_put_sf"/>
</dbReference>
<name>A0ABW4SNR1_9ACTN</name>
<proteinExistence type="predicted"/>
<accession>A0ABW4SNR1</accession>
<dbReference type="EMBL" id="JBHUFV010000011">
    <property type="protein sequence ID" value="MFD1931203.1"/>
    <property type="molecule type" value="Genomic_DNA"/>
</dbReference>
<dbReference type="PANTHER" id="PTHR30204">
    <property type="entry name" value="REDOX-CYCLING DRUG-SENSING TRANSCRIPTIONAL ACTIVATOR SOXR"/>
    <property type="match status" value="1"/>
</dbReference>
<sequence length="124" mass="13453">MITLIERLDDPDYPAYTTGQAAQVLGVQQAFLRGLDAAGAVRPGRSTGGHRRYSRRQLLFVTRIRELFDQGHSLASTMRILSLEDELAVARAHIGRLQDLARGLEAAASEAVAADPAEGRPEVS</sequence>